<name>A0AAD6V1P2_9AGAR</name>
<evidence type="ECO:0000256" key="1">
    <source>
        <dbReference type="SAM" id="Phobius"/>
    </source>
</evidence>
<evidence type="ECO:0000313" key="4">
    <source>
        <dbReference type="Proteomes" id="UP001219525"/>
    </source>
</evidence>
<protein>
    <recommendedName>
        <fullName evidence="2">DUF6535 domain-containing protein</fullName>
    </recommendedName>
</protein>
<sequence length="896" mass="100076">MSDVENMSGGTTDKGHTSNNEASASKLWAVYVSEAEKYDKSLVESWKSDMEGMLIFSGLFSATLTAFIIESYKTLVPDTGDSTVHLLTQISQQLAAASNGSAFQPAVQSTSFVPPATSLVCNALWFISLGLSLTCALVATLLEQWARDFLHRTDMRSSPVIRARMFSLLYYGLKRFGMHTVVDIIPLLLHSSLVLFFAGLVAFLIPINVAIAVIAATILVIVVGVYSLLTVLPIWYMDCPYRTPLSNTCWFASQRILNVWRRWQKPLDGPRVYHRTRSITPTIVQAMEQHAMEDLGAQRTRDERALVWTIKSLADDDELEPFVEGIPDAVWGPDRMHRAYADYVRVLIDTHDLQLIRRIERLFRSCDAGLLSAEDSRRRRVTCFKALWAMGSLLGVSSFPTEPQSVESVYSWKTRRTNIDDSDRWMLHYSISIDALMRWSTFRLHLAQCEVDVKGGRLPSHALSRLESLIQEAQMLGFLPPAIEDALWRSLDKSTGSAAQFIQATREFHTVVSHLILFNYLELCAGSLDSLPYQWDNTLAMITPERIDLALFPILTGPLENSLSRVVYTQLDRMNSGRDGDVGWIDTIILKLGHLWRPAESRCIPSAIIHYLNAQKDDAVFSALLYPTDLGVQLWHSIPITLSVALGASTRESRFSRPVALDEVMCALWRIASLGSGPPASVYEAVMSALLQAKASQRMLSVVAMVRTAVLRNLLIPGPGIFPFRHKLLPTDTAIVVPAEVLDVSEVTTESRDLLNKRVSEATVALLAEFLEDCSPAPFPYPYRADETLRFMGSPAPRGQIHARHQIRLAQSMHRLSTHHAYWLASLVQCEIFDIYAGTVTPDSRSLPSPDLRHAWLEDSTARACVTDTLVGCARDLRPDLRRRAIIQGVGLLHGT</sequence>
<feature type="transmembrane region" description="Helical" evidence="1">
    <location>
        <begin position="184"/>
        <end position="205"/>
    </location>
</feature>
<gene>
    <name evidence="3" type="ORF">GGX14DRAFT_186736</name>
</gene>
<keyword evidence="1" id="KW-0812">Transmembrane</keyword>
<feature type="transmembrane region" description="Helical" evidence="1">
    <location>
        <begin position="211"/>
        <end position="236"/>
    </location>
</feature>
<feature type="transmembrane region" description="Helical" evidence="1">
    <location>
        <begin position="123"/>
        <end position="142"/>
    </location>
</feature>
<evidence type="ECO:0000259" key="2">
    <source>
        <dbReference type="Pfam" id="PF20153"/>
    </source>
</evidence>
<organism evidence="3 4">
    <name type="scientific">Mycena pura</name>
    <dbReference type="NCBI Taxonomy" id="153505"/>
    <lineage>
        <taxon>Eukaryota</taxon>
        <taxon>Fungi</taxon>
        <taxon>Dikarya</taxon>
        <taxon>Basidiomycota</taxon>
        <taxon>Agaricomycotina</taxon>
        <taxon>Agaricomycetes</taxon>
        <taxon>Agaricomycetidae</taxon>
        <taxon>Agaricales</taxon>
        <taxon>Marasmiineae</taxon>
        <taxon>Mycenaceae</taxon>
        <taxon>Mycena</taxon>
    </lineage>
</organism>
<dbReference type="AlphaFoldDB" id="A0AAD6V1P2"/>
<comment type="caution">
    <text evidence="3">The sequence shown here is derived from an EMBL/GenBank/DDBJ whole genome shotgun (WGS) entry which is preliminary data.</text>
</comment>
<dbReference type="Pfam" id="PF20153">
    <property type="entry name" value="DUF6535"/>
    <property type="match status" value="1"/>
</dbReference>
<dbReference type="Proteomes" id="UP001219525">
    <property type="component" value="Unassembled WGS sequence"/>
</dbReference>
<dbReference type="EMBL" id="JARJCW010000078">
    <property type="protein sequence ID" value="KAJ7197416.1"/>
    <property type="molecule type" value="Genomic_DNA"/>
</dbReference>
<keyword evidence="1" id="KW-1133">Transmembrane helix</keyword>
<keyword evidence="4" id="KW-1185">Reference proteome</keyword>
<feature type="transmembrane region" description="Helical" evidence="1">
    <location>
        <begin position="50"/>
        <end position="69"/>
    </location>
</feature>
<reference evidence="3" key="1">
    <citation type="submission" date="2023-03" db="EMBL/GenBank/DDBJ databases">
        <title>Massive genome expansion in bonnet fungi (Mycena s.s.) driven by repeated elements and novel gene families across ecological guilds.</title>
        <authorList>
            <consortium name="Lawrence Berkeley National Laboratory"/>
            <person name="Harder C.B."/>
            <person name="Miyauchi S."/>
            <person name="Viragh M."/>
            <person name="Kuo A."/>
            <person name="Thoen E."/>
            <person name="Andreopoulos B."/>
            <person name="Lu D."/>
            <person name="Skrede I."/>
            <person name="Drula E."/>
            <person name="Henrissat B."/>
            <person name="Morin E."/>
            <person name="Kohler A."/>
            <person name="Barry K."/>
            <person name="LaButti K."/>
            <person name="Morin E."/>
            <person name="Salamov A."/>
            <person name="Lipzen A."/>
            <person name="Mereny Z."/>
            <person name="Hegedus B."/>
            <person name="Baldrian P."/>
            <person name="Stursova M."/>
            <person name="Weitz H."/>
            <person name="Taylor A."/>
            <person name="Grigoriev I.V."/>
            <person name="Nagy L.G."/>
            <person name="Martin F."/>
            <person name="Kauserud H."/>
        </authorList>
    </citation>
    <scope>NUCLEOTIDE SEQUENCE</scope>
    <source>
        <strain evidence="3">9144</strain>
    </source>
</reference>
<proteinExistence type="predicted"/>
<keyword evidence="1" id="KW-0472">Membrane</keyword>
<accession>A0AAD6V1P2</accession>
<feature type="domain" description="DUF6535" evidence="2">
    <location>
        <begin position="28"/>
        <end position="205"/>
    </location>
</feature>
<evidence type="ECO:0000313" key="3">
    <source>
        <dbReference type="EMBL" id="KAJ7197416.1"/>
    </source>
</evidence>
<dbReference type="InterPro" id="IPR045338">
    <property type="entry name" value="DUF6535"/>
</dbReference>